<reference evidence="1 2" key="1">
    <citation type="journal article" date="2024" name="Ann. Entomol. Soc. Am.">
        <title>Genomic analyses of the southern and eastern yellowjacket wasps (Hymenoptera: Vespidae) reveal evolutionary signatures of social life.</title>
        <authorList>
            <person name="Catto M.A."/>
            <person name="Caine P.B."/>
            <person name="Orr S.E."/>
            <person name="Hunt B.G."/>
            <person name="Goodisman M.A.D."/>
        </authorList>
    </citation>
    <scope>NUCLEOTIDE SEQUENCE [LARGE SCALE GENOMIC DNA]</scope>
    <source>
        <strain evidence="1">233</strain>
        <tissue evidence="1">Head and thorax</tissue>
    </source>
</reference>
<proteinExistence type="predicted"/>
<evidence type="ECO:0000313" key="1">
    <source>
        <dbReference type="EMBL" id="KAL2724030.1"/>
    </source>
</evidence>
<dbReference type="Proteomes" id="UP001607302">
    <property type="component" value="Unassembled WGS sequence"/>
</dbReference>
<name>A0ABD2AVS7_VESSQ</name>
<protein>
    <submittedName>
        <fullName evidence="1">Uncharacterized protein</fullName>
    </submittedName>
</protein>
<accession>A0ABD2AVS7</accession>
<evidence type="ECO:0000313" key="2">
    <source>
        <dbReference type="Proteomes" id="UP001607302"/>
    </source>
</evidence>
<sequence>QHHLFNDGHISQTQTIDQCYHRDVVLRRRSSFRCERVQMREIEKKREKERVREREKYFQEERIIQQQQQQK</sequence>
<feature type="non-terminal residue" evidence="1">
    <location>
        <position position="1"/>
    </location>
</feature>
<organism evidence="1 2">
    <name type="scientific">Vespula squamosa</name>
    <name type="common">Southern yellow jacket</name>
    <name type="synonym">Wasp</name>
    <dbReference type="NCBI Taxonomy" id="30214"/>
    <lineage>
        <taxon>Eukaryota</taxon>
        <taxon>Metazoa</taxon>
        <taxon>Ecdysozoa</taxon>
        <taxon>Arthropoda</taxon>
        <taxon>Hexapoda</taxon>
        <taxon>Insecta</taxon>
        <taxon>Pterygota</taxon>
        <taxon>Neoptera</taxon>
        <taxon>Endopterygota</taxon>
        <taxon>Hymenoptera</taxon>
        <taxon>Apocrita</taxon>
        <taxon>Aculeata</taxon>
        <taxon>Vespoidea</taxon>
        <taxon>Vespidae</taxon>
        <taxon>Vespinae</taxon>
        <taxon>Vespula</taxon>
    </lineage>
</organism>
<dbReference type="AlphaFoldDB" id="A0ABD2AVS7"/>
<dbReference type="EMBL" id="JAUDFV010000139">
    <property type="protein sequence ID" value="KAL2724030.1"/>
    <property type="molecule type" value="Genomic_DNA"/>
</dbReference>
<keyword evidence="2" id="KW-1185">Reference proteome</keyword>
<comment type="caution">
    <text evidence="1">The sequence shown here is derived from an EMBL/GenBank/DDBJ whole genome shotgun (WGS) entry which is preliminary data.</text>
</comment>
<gene>
    <name evidence="1" type="ORF">V1478_008543</name>
</gene>